<dbReference type="Proteomes" id="UP000809243">
    <property type="component" value="Unassembled WGS sequence"/>
</dbReference>
<dbReference type="PANTHER" id="PTHR43727">
    <property type="entry name" value="DIAMINOPIMELATE DECARBOXYLASE"/>
    <property type="match status" value="1"/>
</dbReference>
<evidence type="ECO:0000256" key="8">
    <source>
        <dbReference type="RuleBase" id="RU003738"/>
    </source>
</evidence>
<evidence type="ECO:0000313" key="12">
    <source>
        <dbReference type="Proteomes" id="UP000809243"/>
    </source>
</evidence>
<dbReference type="AlphaFoldDB" id="A0A938YT03"/>
<comment type="caution">
    <text evidence="11">The sequence shown here is derived from an EMBL/GenBank/DDBJ whole genome shotgun (WGS) entry which is preliminary data.</text>
</comment>
<dbReference type="InterPro" id="IPR009006">
    <property type="entry name" value="Ala_racemase/Decarboxylase_C"/>
</dbReference>
<dbReference type="InterPro" id="IPR002986">
    <property type="entry name" value="DAP_deCOOHase_LysA"/>
</dbReference>
<evidence type="ECO:0000256" key="2">
    <source>
        <dbReference type="ARBA" id="ARBA00022793"/>
    </source>
</evidence>
<gene>
    <name evidence="5 11" type="primary">lysA</name>
    <name evidence="11" type="ORF">JW744_03680</name>
</gene>
<feature type="modified residue" description="N6-(pyridoxal phosphate)lysine" evidence="5 7">
    <location>
        <position position="67"/>
    </location>
</feature>
<feature type="binding site" evidence="5">
    <location>
        <position position="382"/>
    </location>
    <ligand>
        <name>pyridoxal 5'-phosphate</name>
        <dbReference type="ChEBI" id="CHEBI:597326"/>
    </ligand>
</feature>
<dbReference type="EC" id="4.1.1.20" evidence="5 6"/>
<name>A0A938YT03_9ARCH</name>
<dbReference type="Gene3D" id="3.20.20.10">
    <property type="entry name" value="Alanine racemase"/>
    <property type="match status" value="1"/>
</dbReference>
<keyword evidence="3 5" id="KW-0663">Pyridoxal phosphate</keyword>
<dbReference type="Pfam" id="PF00278">
    <property type="entry name" value="Orn_DAP_Arg_deC"/>
    <property type="match status" value="1"/>
</dbReference>
<dbReference type="GO" id="GO:0030170">
    <property type="term" value="F:pyridoxal phosphate binding"/>
    <property type="evidence" value="ECO:0007669"/>
    <property type="project" value="UniProtKB-UniRule"/>
</dbReference>
<dbReference type="PRINTS" id="PR01181">
    <property type="entry name" value="DAPDCRBXLASE"/>
</dbReference>
<dbReference type="FunFam" id="3.20.20.10:FF:000003">
    <property type="entry name" value="Diaminopimelate decarboxylase"/>
    <property type="match status" value="1"/>
</dbReference>
<dbReference type="InterPro" id="IPR000183">
    <property type="entry name" value="Orn/DAP/Arg_de-COase"/>
</dbReference>
<feature type="domain" description="Orn/DAP/Arg decarboxylase 2 N-terminal" evidence="10">
    <location>
        <begin position="42"/>
        <end position="287"/>
    </location>
</feature>
<evidence type="ECO:0000256" key="5">
    <source>
        <dbReference type="HAMAP-Rule" id="MF_02120"/>
    </source>
</evidence>
<dbReference type="Pfam" id="PF02784">
    <property type="entry name" value="Orn_Arg_deC_N"/>
    <property type="match status" value="1"/>
</dbReference>
<feature type="binding site" evidence="5">
    <location>
        <position position="322"/>
    </location>
    <ligand>
        <name>substrate</name>
    </ligand>
</feature>
<comment type="catalytic activity">
    <reaction evidence="5 8">
        <text>meso-2,6-diaminopimelate + H(+) = L-lysine + CO2</text>
        <dbReference type="Rhea" id="RHEA:15101"/>
        <dbReference type="ChEBI" id="CHEBI:15378"/>
        <dbReference type="ChEBI" id="CHEBI:16526"/>
        <dbReference type="ChEBI" id="CHEBI:32551"/>
        <dbReference type="ChEBI" id="CHEBI:57791"/>
        <dbReference type="EC" id="4.1.1.20"/>
    </reaction>
</comment>
<dbReference type="EMBL" id="JAFGDB010000062">
    <property type="protein sequence ID" value="MBN2067542.1"/>
    <property type="molecule type" value="Genomic_DNA"/>
</dbReference>
<keyword evidence="5 8" id="KW-0457">Lysine biosynthesis</keyword>
<feature type="domain" description="Orn/DAP/Arg decarboxylase 2 C-terminal" evidence="9">
    <location>
        <begin position="35"/>
        <end position="380"/>
    </location>
</feature>
<keyword evidence="5" id="KW-0028">Amino-acid biosynthesis</keyword>
<feature type="binding site" evidence="5">
    <location>
        <position position="318"/>
    </location>
    <ligand>
        <name>substrate</name>
    </ligand>
</feature>
<organism evidence="11 12">
    <name type="scientific">Candidatus Iainarchaeum sp</name>
    <dbReference type="NCBI Taxonomy" id="3101447"/>
    <lineage>
        <taxon>Archaea</taxon>
        <taxon>Candidatus Iainarchaeota</taxon>
        <taxon>Candidatus Iainarchaeia</taxon>
        <taxon>Candidatus Iainarchaeales</taxon>
        <taxon>Candidatus Iainarchaeaceae</taxon>
        <taxon>Candidatus Iainarchaeum</taxon>
    </lineage>
</organism>
<evidence type="ECO:0000256" key="1">
    <source>
        <dbReference type="ARBA" id="ARBA00001933"/>
    </source>
</evidence>
<dbReference type="InterPro" id="IPR022644">
    <property type="entry name" value="De-COase2_N"/>
</dbReference>
<comment type="pathway">
    <text evidence="5 8">Amino-acid biosynthesis; L-lysine biosynthesis via DAP pathway; L-lysine from DL-2,6-diaminopimelate: step 1/1.</text>
</comment>
<keyword evidence="4 5" id="KW-0456">Lyase</keyword>
<dbReference type="CDD" id="cd06828">
    <property type="entry name" value="PLPDE_III_DapDC"/>
    <property type="match status" value="1"/>
</dbReference>
<dbReference type="HAMAP" id="MF_02120">
    <property type="entry name" value="LysA"/>
    <property type="match status" value="1"/>
</dbReference>
<evidence type="ECO:0000256" key="6">
    <source>
        <dbReference type="NCBIfam" id="TIGR01048"/>
    </source>
</evidence>
<evidence type="ECO:0000259" key="9">
    <source>
        <dbReference type="Pfam" id="PF00278"/>
    </source>
</evidence>
<accession>A0A938YT03</accession>
<dbReference type="InterPro" id="IPR029066">
    <property type="entry name" value="PLP-binding_barrel"/>
</dbReference>
<comment type="function">
    <text evidence="5">Specifically catalyzes the decarboxylation of meso-diaminopimelate (meso-DAP) to L-lysine.</text>
</comment>
<dbReference type="GO" id="GO:0008836">
    <property type="term" value="F:diaminopimelate decarboxylase activity"/>
    <property type="evidence" value="ECO:0007669"/>
    <property type="project" value="UniProtKB-UniRule"/>
</dbReference>
<dbReference type="Gene3D" id="2.40.37.10">
    <property type="entry name" value="Lyase, Ornithine Decarboxylase, Chain A, domain 1"/>
    <property type="match status" value="1"/>
</dbReference>
<comment type="similarity">
    <text evidence="5">Belongs to the Orn/Lys/Arg decarboxylase class-II family. LysA subfamily.</text>
</comment>
<feature type="binding site" evidence="5">
    <location>
        <position position="382"/>
    </location>
    <ligand>
        <name>substrate</name>
    </ligand>
</feature>
<dbReference type="InterPro" id="IPR022643">
    <property type="entry name" value="De-COase2_C"/>
</dbReference>
<feature type="binding site" evidence="5">
    <location>
        <position position="283"/>
    </location>
    <ligand>
        <name>substrate</name>
    </ligand>
</feature>
<protein>
    <recommendedName>
        <fullName evidence="5 6">Diaminopimelate decarboxylase</fullName>
        <shortName evidence="5">DAP decarboxylase</shortName>
        <shortName evidence="5">DAPDC</shortName>
        <ecNumber evidence="5 6">4.1.1.20</ecNumber>
    </recommendedName>
</protein>
<dbReference type="SUPFAM" id="SSF51419">
    <property type="entry name" value="PLP-binding barrel"/>
    <property type="match status" value="1"/>
</dbReference>
<dbReference type="PROSITE" id="PS00878">
    <property type="entry name" value="ODR_DC_2_1"/>
    <property type="match status" value="1"/>
</dbReference>
<evidence type="ECO:0000256" key="3">
    <source>
        <dbReference type="ARBA" id="ARBA00022898"/>
    </source>
</evidence>
<evidence type="ECO:0000259" key="10">
    <source>
        <dbReference type="Pfam" id="PF02784"/>
    </source>
</evidence>
<dbReference type="NCBIfam" id="TIGR01048">
    <property type="entry name" value="lysA"/>
    <property type="match status" value="1"/>
</dbReference>
<dbReference type="InterPro" id="IPR022653">
    <property type="entry name" value="De-COase2_pyr-phos_BS"/>
</dbReference>
<dbReference type="PRINTS" id="PR01179">
    <property type="entry name" value="ODADCRBXLASE"/>
</dbReference>
<feature type="binding site" evidence="5">
    <location>
        <position position="243"/>
    </location>
    <ligand>
        <name>pyridoxal 5'-phosphate</name>
        <dbReference type="ChEBI" id="CHEBI:597326"/>
    </ligand>
</feature>
<proteinExistence type="inferred from homology"/>
<comment type="cofactor">
    <cofactor evidence="1 5 7 8">
        <name>pyridoxal 5'-phosphate</name>
        <dbReference type="ChEBI" id="CHEBI:597326"/>
    </cofactor>
</comment>
<evidence type="ECO:0000256" key="4">
    <source>
        <dbReference type="ARBA" id="ARBA00023239"/>
    </source>
</evidence>
<feature type="binding site" evidence="5">
    <location>
        <begin position="280"/>
        <end position="283"/>
    </location>
    <ligand>
        <name>pyridoxal 5'-phosphate</name>
        <dbReference type="ChEBI" id="CHEBI:597326"/>
    </ligand>
</feature>
<dbReference type="SUPFAM" id="SSF50621">
    <property type="entry name" value="Alanine racemase C-terminal domain-like"/>
    <property type="match status" value="1"/>
</dbReference>
<reference evidence="11" key="1">
    <citation type="submission" date="2021-01" db="EMBL/GenBank/DDBJ databases">
        <title>Active Sulfur Cycling in an Early Earth Analoge.</title>
        <authorList>
            <person name="Hahn C.R."/>
            <person name="Youssef N.H."/>
            <person name="Elshahed M."/>
        </authorList>
    </citation>
    <scope>NUCLEOTIDE SEQUENCE</scope>
    <source>
        <strain evidence="11">Zod_Metabat.1151</strain>
    </source>
</reference>
<dbReference type="GO" id="GO:0009089">
    <property type="term" value="P:lysine biosynthetic process via diaminopimelate"/>
    <property type="evidence" value="ECO:0007669"/>
    <property type="project" value="UniProtKB-UniRule"/>
</dbReference>
<comment type="subunit">
    <text evidence="5">Homodimer.</text>
</comment>
<feature type="active site" description="Proton donor" evidence="7">
    <location>
        <position position="349"/>
    </location>
</feature>
<sequence>MWWEQDGHLEVRQNQLYIAGFSAEAFAKQYGTPLYVYNGNRVIENFRAVKEAFSEFKARPRIHFAMKANSHIAILKLLEREGAFIDAVSPAEVQIALKAGFPREKILFTGTSVSTPELKALAKLGITINIDSFSQMQRLRDLGFKGDISIRWNPGIGAGLHSHTITAGKFIKFGIPEHKIESAFLQAKAFGFNLVGLHQHIGSGWLGKDVDAFLETVGKTIAIAVKAEELTGKKLKFVDFGGGPGIRYRMEQAGFPLKKYAKGIVEKMNSSGLKAEIAIEPGRFIVGDAGIFLCEINTVEEKNIPVIGVNAGFNDLVRPAFYGSYHEIVVCSNVNGRQKKQYMVAGNLCESSDVFNESREALRELPTPNEGGILAILNAGAYGFAMASNYNSRLLPACVLLLDGRSYLIRERQSLDELIKSERES</sequence>
<keyword evidence="2 5" id="KW-0210">Decarboxylase</keyword>
<evidence type="ECO:0000256" key="7">
    <source>
        <dbReference type="PIRSR" id="PIRSR600183-50"/>
    </source>
</evidence>
<feature type="binding site" evidence="5">
    <location>
        <position position="350"/>
    </location>
    <ligand>
        <name>substrate</name>
    </ligand>
</feature>
<evidence type="ECO:0000313" key="11">
    <source>
        <dbReference type="EMBL" id="MBN2067542.1"/>
    </source>
</evidence>
<dbReference type="PANTHER" id="PTHR43727:SF2">
    <property type="entry name" value="GROUP IV DECARBOXYLASE"/>
    <property type="match status" value="1"/>
</dbReference>